<protein>
    <submittedName>
        <fullName evidence="4">Glycosyltransferase family 4 protein</fullName>
    </submittedName>
</protein>
<dbReference type="CDD" id="cd03809">
    <property type="entry name" value="GT4_MtfB-like"/>
    <property type="match status" value="1"/>
</dbReference>
<name>A0ABT1TIE4_9GAMM</name>
<dbReference type="Proteomes" id="UP001524499">
    <property type="component" value="Unassembled WGS sequence"/>
</dbReference>
<reference evidence="4 5" key="1">
    <citation type="submission" date="2022-07" db="EMBL/GenBank/DDBJ databases">
        <title>Methylomonas rivi sp. nov., Methylomonas rosea sp. nov., Methylomonas aureus sp. nov. and Methylomonas subterranea sp. nov., four novel methanotrophs isolated from a freshwater creek and the deep terrestrial subsurface.</title>
        <authorList>
            <person name="Abin C."/>
            <person name="Sankaranarayanan K."/>
            <person name="Garner C."/>
            <person name="Sindelar R."/>
            <person name="Kotary K."/>
            <person name="Garner R."/>
            <person name="Barclay S."/>
            <person name="Lawson P."/>
            <person name="Krumholz L."/>
        </authorList>
    </citation>
    <scope>NUCLEOTIDE SEQUENCE [LARGE SCALE GENOMIC DNA]</scope>
    <source>
        <strain evidence="4 5">SURF-2</strain>
    </source>
</reference>
<evidence type="ECO:0000259" key="2">
    <source>
        <dbReference type="Pfam" id="PF00534"/>
    </source>
</evidence>
<sequence>MRIVLNTTPLLGPLTGIGQYVHHLAMELAKLREHEVHYYTGRTWSRLPPSPSMPNMNSLICKIRRAMPFGYDLSRLIQIQGFGGRSADFDLYHEPNYLALPFDGATVVTVHDFSWLHYPQYHPKIRIKAMERYFDRAVRQACHLLTDSEYVRQEVIKYLSFPADKVTAVPLGLEHDCRPRNAAECQGSLLRQALTFKQYFLVVGTLEPRKNLGTILQAYRNLAPSIRRRYPLVIAGMAGWGDNPFSRRFADLLAAGQVRYLGYLPRRELLEIMAAARALLYPSIYEGFGLPPLEAMGCGVIPVVSAASSLPEVVGDIGIQLMAEDTEAWTQAMEGLTADTESPGPEYANRLLERAGRFSWQKCAAETVAVYQKVLKTA</sequence>
<dbReference type="SUPFAM" id="SSF53756">
    <property type="entry name" value="UDP-Glycosyltransferase/glycogen phosphorylase"/>
    <property type="match status" value="1"/>
</dbReference>
<dbReference type="EMBL" id="JANIBJ010000017">
    <property type="protein sequence ID" value="MCQ8104539.1"/>
    <property type="molecule type" value="Genomic_DNA"/>
</dbReference>
<keyword evidence="1" id="KW-0808">Transferase</keyword>
<feature type="domain" description="Glycosyltransferase subfamily 4-like N-terminal" evidence="3">
    <location>
        <begin position="16"/>
        <end position="174"/>
    </location>
</feature>
<dbReference type="RefSeq" id="WP_256602337.1">
    <property type="nucleotide sequence ID" value="NZ_JANIBJ010000017.1"/>
</dbReference>
<dbReference type="Pfam" id="PF00534">
    <property type="entry name" value="Glycos_transf_1"/>
    <property type="match status" value="1"/>
</dbReference>
<dbReference type="PANTHER" id="PTHR46401">
    <property type="entry name" value="GLYCOSYLTRANSFERASE WBBK-RELATED"/>
    <property type="match status" value="1"/>
</dbReference>
<feature type="domain" description="Glycosyl transferase family 1" evidence="2">
    <location>
        <begin position="197"/>
        <end position="340"/>
    </location>
</feature>
<gene>
    <name evidence="4" type="ORF">NP590_10525</name>
</gene>
<evidence type="ECO:0000313" key="5">
    <source>
        <dbReference type="Proteomes" id="UP001524499"/>
    </source>
</evidence>
<dbReference type="Pfam" id="PF13439">
    <property type="entry name" value="Glyco_transf_4"/>
    <property type="match status" value="1"/>
</dbReference>
<proteinExistence type="predicted"/>
<comment type="caution">
    <text evidence="4">The sequence shown here is derived from an EMBL/GenBank/DDBJ whole genome shotgun (WGS) entry which is preliminary data.</text>
</comment>
<evidence type="ECO:0000313" key="4">
    <source>
        <dbReference type="EMBL" id="MCQ8104539.1"/>
    </source>
</evidence>
<dbReference type="InterPro" id="IPR028098">
    <property type="entry name" value="Glyco_trans_4-like_N"/>
</dbReference>
<evidence type="ECO:0000259" key="3">
    <source>
        <dbReference type="Pfam" id="PF13439"/>
    </source>
</evidence>
<dbReference type="Gene3D" id="3.40.50.2000">
    <property type="entry name" value="Glycogen Phosphorylase B"/>
    <property type="match status" value="2"/>
</dbReference>
<dbReference type="InterPro" id="IPR001296">
    <property type="entry name" value="Glyco_trans_1"/>
</dbReference>
<evidence type="ECO:0000256" key="1">
    <source>
        <dbReference type="ARBA" id="ARBA00022679"/>
    </source>
</evidence>
<accession>A0ABT1TIE4</accession>
<dbReference type="PANTHER" id="PTHR46401:SF2">
    <property type="entry name" value="GLYCOSYLTRANSFERASE WBBK-RELATED"/>
    <property type="match status" value="1"/>
</dbReference>
<keyword evidence="5" id="KW-1185">Reference proteome</keyword>
<organism evidence="4 5">
    <name type="scientific">Methylomonas subterranea</name>
    <dbReference type="NCBI Taxonomy" id="2952225"/>
    <lineage>
        <taxon>Bacteria</taxon>
        <taxon>Pseudomonadati</taxon>
        <taxon>Pseudomonadota</taxon>
        <taxon>Gammaproteobacteria</taxon>
        <taxon>Methylococcales</taxon>
        <taxon>Methylococcaceae</taxon>
        <taxon>Methylomonas</taxon>
    </lineage>
</organism>